<dbReference type="InterPro" id="IPR023828">
    <property type="entry name" value="Peptidase_S8_Ser-AS"/>
</dbReference>
<dbReference type="PROSITE" id="PS00137">
    <property type="entry name" value="SUBTILASE_HIS"/>
    <property type="match status" value="1"/>
</dbReference>
<evidence type="ECO:0000259" key="9">
    <source>
        <dbReference type="Pfam" id="PF13946"/>
    </source>
</evidence>
<dbReference type="PANTHER" id="PTHR43399">
    <property type="entry name" value="SUBTILISIN-RELATED"/>
    <property type="match status" value="1"/>
</dbReference>
<dbReference type="PRINTS" id="PR00723">
    <property type="entry name" value="SUBTILISIN"/>
</dbReference>
<dbReference type="PROSITE" id="PS51892">
    <property type="entry name" value="SUBTILASE"/>
    <property type="match status" value="1"/>
</dbReference>
<dbReference type="SUPFAM" id="SSF52743">
    <property type="entry name" value="Subtilisin-like"/>
    <property type="match status" value="1"/>
</dbReference>
<feature type="active site" description="Charge relay system" evidence="5 6">
    <location>
        <position position="352"/>
    </location>
</feature>
<dbReference type="RefSeq" id="WP_406697662.1">
    <property type="nucleotide sequence ID" value="NZ_CP155447.1"/>
</dbReference>
<evidence type="ECO:0000256" key="5">
    <source>
        <dbReference type="PIRSR" id="PIRSR615500-1"/>
    </source>
</evidence>
<protein>
    <submittedName>
        <fullName evidence="10">S8 family serine peptidase</fullName>
    </submittedName>
</protein>
<dbReference type="AlphaFoldDB" id="A0AAU7CJP9"/>
<dbReference type="PROSITE" id="PS00138">
    <property type="entry name" value="SUBTILASE_SER"/>
    <property type="match status" value="1"/>
</dbReference>
<accession>A0AAU7CJP9</accession>
<dbReference type="Pfam" id="PF13946">
    <property type="entry name" value="DUF4214"/>
    <property type="match status" value="2"/>
</dbReference>
<dbReference type="InterPro" id="IPR036852">
    <property type="entry name" value="Peptidase_S8/S53_dom_sf"/>
</dbReference>
<dbReference type="PANTHER" id="PTHR43399:SF4">
    <property type="entry name" value="CELL WALL-ASSOCIATED PROTEASE"/>
    <property type="match status" value="1"/>
</dbReference>
<evidence type="ECO:0000256" key="7">
    <source>
        <dbReference type="RuleBase" id="RU003355"/>
    </source>
</evidence>
<evidence type="ECO:0000256" key="6">
    <source>
        <dbReference type="PROSITE-ProRule" id="PRU01240"/>
    </source>
</evidence>
<evidence type="ECO:0000313" key="10">
    <source>
        <dbReference type="EMBL" id="XBH04861.1"/>
    </source>
</evidence>
<keyword evidence="3 6" id="KW-0378">Hydrolase</keyword>
<evidence type="ECO:0000256" key="1">
    <source>
        <dbReference type="ARBA" id="ARBA00011073"/>
    </source>
</evidence>
<dbReference type="EMBL" id="CP155447">
    <property type="protein sequence ID" value="XBH04861.1"/>
    <property type="molecule type" value="Genomic_DNA"/>
</dbReference>
<dbReference type="InterPro" id="IPR022398">
    <property type="entry name" value="Peptidase_S8_His-AS"/>
</dbReference>
<dbReference type="InterPro" id="IPR000209">
    <property type="entry name" value="Peptidase_S8/S53_dom"/>
</dbReference>
<feature type="domain" description="DUF4214" evidence="9">
    <location>
        <begin position="445"/>
        <end position="504"/>
    </location>
</feature>
<comment type="similarity">
    <text evidence="1 6 7">Belongs to the peptidase S8 family.</text>
</comment>
<keyword evidence="4 6" id="KW-0720">Serine protease</keyword>
<dbReference type="Gene3D" id="3.40.50.200">
    <property type="entry name" value="Peptidase S8/S53 domain"/>
    <property type="match status" value="1"/>
</dbReference>
<reference evidence="10" key="1">
    <citation type="submission" date="2024-05" db="EMBL/GenBank/DDBJ databases">
        <title>Planctomycetes of the genus Singulisphaera possess chitinolytic capabilities.</title>
        <authorList>
            <person name="Ivanova A."/>
        </authorList>
    </citation>
    <scope>NUCLEOTIDE SEQUENCE</scope>
    <source>
        <strain evidence="10">Ch08T</strain>
    </source>
</reference>
<evidence type="ECO:0000259" key="8">
    <source>
        <dbReference type="Pfam" id="PF00082"/>
    </source>
</evidence>
<evidence type="ECO:0000256" key="3">
    <source>
        <dbReference type="ARBA" id="ARBA00022801"/>
    </source>
</evidence>
<dbReference type="InterPro" id="IPR051048">
    <property type="entry name" value="Peptidase_S8/S53_subtilisin"/>
</dbReference>
<evidence type="ECO:0000256" key="2">
    <source>
        <dbReference type="ARBA" id="ARBA00022670"/>
    </source>
</evidence>
<gene>
    <name evidence="10" type="ORF">V5E97_02240</name>
</gene>
<feature type="domain" description="Peptidase S8/S53" evidence="8">
    <location>
        <begin position="138"/>
        <end position="386"/>
    </location>
</feature>
<proteinExistence type="inferred from homology"/>
<name>A0AAU7CJP9_9BACT</name>
<sequence length="651" mass="69366">MARRAGRAAATLRFEALEPRTLMSGSTTDEFFVRFKPNLSGGTIQTALATVGATVVKQYPSGPMLISVRAASEPSRVLQWFQFSPLVSYAEPNSTIHAAAALTPNDPYFNQLWGLNNANDVDIDAPEAWGLTQGRYTTVVAVLDTGIDLKNVELTNRLWVNPGDLSGSDGFRNAVYGWNFVNNNNNVQDTNGHGTHVAGILAAGGNNTYGVTGVDWYSKIMAVKVLDNRGDGTTDAAVNGIYFAVNHGARVINASWGGGDYSQALRDAIAYAGAHGVVFVTAAGNNGTNNDISNSYPGAYNLNNEITVGAVDSLGRLASFSDYGARTVDLVAPGVNILSIIPGSFASYSGTSMATPYVTGVAALVLSLHPEFDAEQVVQRILATTKPLPGVAGKTVTGGIVSAYNAVNFGANVTSTAVADNGIPSTVTLVPNGTSDLDLLAKILGTNDFYNSQGGTNAGFVTGLYRTLLRRDPEPAGLASWVGRLDAGQTRIQIIETFERTPEALQVKVAHWYQDALGWNAPLAQLKFDPGVVYWSSLLAAGQTDNAVLARILSTSDYLVASGATNEGFVTGLYRSLLGRSTDPESFNYFVGLLQGGMSRVNLVQKLQSTFEAKRTKVARWYQDHLGWNQSLAQLQIDPGVQYWARFLGDS</sequence>
<dbReference type="Pfam" id="PF00082">
    <property type="entry name" value="Peptidase_S8"/>
    <property type="match status" value="1"/>
</dbReference>
<dbReference type="InterPro" id="IPR034204">
    <property type="entry name" value="PfSUB1-like_cat_dom"/>
</dbReference>
<feature type="active site" description="Charge relay system" evidence="5 6">
    <location>
        <position position="193"/>
    </location>
</feature>
<dbReference type="GO" id="GO:0006508">
    <property type="term" value="P:proteolysis"/>
    <property type="evidence" value="ECO:0007669"/>
    <property type="project" value="UniProtKB-KW"/>
</dbReference>
<dbReference type="PROSITE" id="PS00136">
    <property type="entry name" value="SUBTILASE_ASP"/>
    <property type="match status" value="1"/>
</dbReference>
<dbReference type="GO" id="GO:0004252">
    <property type="term" value="F:serine-type endopeptidase activity"/>
    <property type="evidence" value="ECO:0007669"/>
    <property type="project" value="UniProtKB-UniRule"/>
</dbReference>
<organism evidence="10">
    <name type="scientific">Singulisphaera sp. Ch08</name>
    <dbReference type="NCBI Taxonomy" id="3120278"/>
    <lineage>
        <taxon>Bacteria</taxon>
        <taxon>Pseudomonadati</taxon>
        <taxon>Planctomycetota</taxon>
        <taxon>Planctomycetia</taxon>
        <taxon>Isosphaerales</taxon>
        <taxon>Isosphaeraceae</taxon>
        <taxon>Singulisphaera</taxon>
    </lineage>
</organism>
<feature type="domain" description="DUF4214" evidence="9">
    <location>
        <begin position="563"/>
        <end position="614"/>
    </location>
</feature>
<feature type="active site" description="Charge relay system" evidence="5 6">
    <location>
        <position position="144"/>
    </location>
</feature>
<dbReference type="CDD" id="cd07473">
    <property type="entry name" value="Peptidases_S8_Subtilisin_like"/>
    <property type="match status" value="1"/>
</dbReference>
<keyword evidence="2 6" id="KW-0645">Protease</keyword>
<dbReference type="InterPro" id="IPR015500">
    <property type="entry name" value="Peptidase_S8_subtilisin-rel"/>
</dbReference>
<dbReference type="InterPro" id="IPR025282">
    <property type="entry name" value="DUF4214"/>
</dbReference>
<dbReference type="InterPro" id="IPR023827">
    <property type="entry name" value="Peptidase_S8_Asp-AS"/>
</dbReference>
<evidence type="ECO:0000256" key="4">
    <source>
        <dbReference type="ARBA" id="ARBA00022825"/>
    </source>
</evidence>